<feature type="domain" description="Ribosomal RNA adenine methylase transferase N-terminal" evidence="8">
    <location>
        <begin position="40"/>
        <end position="213"/>
    </location>
</feature>
<dbReference type="InterPro" id="IPR020598">
    <property type="entry name" value="rRNA_Ade_methylase_Trfase_N"/>
</dbReference>
<feature type="binding site" evidence="7">
    <location>
        <position position="35"/>
    </location>
    <ligand>
        <name>S-adenosyl-L-methionine</name>
        <dbReference type="ChEBI" id="CHEBI:59789"/>
    </ligand>
</feature>
<keyword evidence="1" id="KW-0963">Cytoplasm</keyword>
<evidence type="ECO:0000256" key="2">
    <source>
        <dbReference type="ARBA" id="ARBA00022552"/>
    </source>
</evidence>
<feature type="binding site" evidence="7">
    <location>
        <position position="81"/>
    </location>
    <ligand>
        <name>S-adenosyl-L-methionine</name>
        <dbReference type="ChEBI" id="CHEBI:59789"/>
    </ligand>
</feature>
<keyword evidence="5 7" id="KW-0949">S-adenosyl-L-methionine</keyword>
<dbReference type="GO" id="GO:0003723">
    <property type="term" value="F:RNA binding"/>
    <property type="evidence" value="ECO:0007669"/>
    <property type="project" value="UniProtKB-UniRule"/>
</dbReference>
<evidence type="ECO:0000313" key="9">
    <source>
        <dbReference type="EMBL" id="PKK91356.1"/>
    </source>
</evidence>
<organism evidence="9 10">
    <name type="scientific">Candidatus Wallbacteria bacterium HGW-Wallbacteria-1</name>
    <dbReference type="NCBI Taxonomy" id="2013854"/>
    <lineage>
        <taxon>Bacteria</taxon>
        <taxon>Candidatus Walliibacteriota</taxon>
    </lineage>
</organism>
<dbReference type="PROSITE" id="PS01131">
    <property type="entry name" value="RRNA_A_DIMETH"/>
    <property type="match status" value="1"/>
</dbReference>
<dbReference type="SUPFAM" id="SSF53335">
    <property type="entry name" value="S-adenosyl-L-methionine-dependent methyltransferases"/>
    <property type="match status" value="1"/>
</dbReference>
<dbReference type="InterPro" id="IPR001737">
    <property type="entry name" value="KsgA/Erm"/>
</dbReference>
<evidence type="ECO:0000313" key="10">
    <source>
        <dbReference type="Proteomes" id="UP000233256"/>
    </source>
</evidence>
<protein>
    <submittedName>
        <fullName evidence="9">Ribosomal RNA small subunit methyltransferase A</fullName>
    </submittedName>
</protein>
<dbReference type="CDD" id="cd02440">
    <property type="entry name" value="AdoMet_MTases"/>
    <property type="match status" value="1"/>
</dbReference>
<evidence type="ECO:0000256" key="1">
    <source>
        <dbReference type="ARBA" id="ARBA00022490"/>
    </source>
</evidence>
<dbReference type="InterPro" id="IPR011530">
    <property type="entry name" value="rRNA_adenine_dimethylase"/>
</dbReference>
<name>A0A2N1PSQ3_9BACT</name>
<dbReference type="InterPro" id="IPR020596">
    <property type="entry name" value="rRNA_Ade_Mease_Trfase_CS"/>
</dbReference>
<evidence type="ECO:0000256" key="7">
    <source>
        <dbReference type="PROSITE-ProRule" id="PRU01026"/>
    </source>
</evidence>
<feature type="binding site" evidence="7">
    <location>
        <position position="106"/>
    </location>
    <ligand>
        <name>S-adenosyl-L-methionine</name>
        <dbReference type="ChEBI" id="CHEBI:59789"/>
    </ligand>
</feature>
<keyword evidence="2" id="KW-0698">rRNA processing</keyword>
<proteinExistence type="inferred from homology"/>
<gene>
    <name evidence="9" type="primary">rsmA</name>
    <name evidence="9" type="ORF">CVV64_06200</name>
</gene>
<feature type="binding site" evidence="7">
    <location>
        <position position="33"/>
    </location>
    <ligand>
        <name>S-adenosyl-L-methionine</name>
        <dbReference type="ChEBI" id="CHEBI:59789"/>
    </ligand>
</feature>
<feature type="binding site" evidence="7">
    <location>
        <position position="60"/>
    </location>
    <ligand>
        <name>S-adenosyl-L-methionine</name>
        <dbReference type="ChEBI" id="CHEBI:59789"/>
    </ligand>
</feature>
<dbReference type="Gene3D" id="3.40.50.150">
    <property type="entry name" value="Vaccinia Virus protein VP39"/>
    <property type="match status" value="1"/>
</dbReference>
<dbReference type="EMBL" id="PGXC01000003">
    <property type="protein sequence ID" value="PKK91356.1"/>
    <property type="molecule type" value="Genomic_DNA"/>
</dbReference>
<comment type="similarity">
    <text evidence="7">Belongs to the class I-like SAM-binding methyltransferase superfamily. rRNA adenine N(6)-methyltransferase family.</text>
</comment>
<keyword evidence="3 7" id="KW-0489">Methyltransferase</keyword>
<comment type="caution">
    <text evidence="9">The sequence shown here is derived from an EMBL/GenBank/DDBJ whole genome shotgun (WGS) entry which is preliminary data.</text>
</comment>
<dbReference type="PANTHER" id="PTHR11727:SF7">
    <property type="entry name" value="DIMETHYLADENOSINE TRANSFERASE-RELATED"/>
    <property type="match status" value="1"/>
</dbReference>
<dbReference type="Proteomes" id="UP000233256">
    <property type="component" value="Unassembled WGS sequence"/>
</dbReference>
<evidence type="ECO:0000259" key="8">
    <source>
        <dbReference type="SMART" id="SM00650"/>
    </source>
</evidence>
<accession>A0A2N1PSQ3</accession>
<dbReference type="InterPro" id="IPR023165">
    <property type="entry name" value="rRNA_Ade_diMease-like_C"/>
</dbReference>
<dbReference type="AlphaFoldDB" id="A0A2N1PSQ3"/>
<dbReference type="PROSITE" id="PS51689">
    <property type="entry name" value="SAM_RNA_A_N6_MT"/>
    <property type="match status" value="1"/>
</dbReference>
<evidence type="ECO:0000256" key="6">
    <source>
        <dbReference type="ARBA" id="ARBA00022884"/>
    </source>
</evidence>
<keyword evidence="4 7" id="KW-0808">Transferase</keyword>
<evidence type="ECO:0000256" key="3">
    <source>
        <dbReference type="ARBA" id="ARBA00022603"/>
    </source>
</evidence>
<sequence>MTDNDKGIRTPWQSYKSLKENENFRFKKSLGQNILVEPNVISRIVEASCPATGESALEIGPGTGALTASLLSAYEKVTVLELDTCMIEELTRDLGANPGLNIIHGDVLKADLSEFNFNKIIANLPYSISTRAISRIVDFRAAGKIPDCRAIWALVQEEVADRISARPEERDNGPLALKVQALGKVRKLFRVSPNCFRPRPKINSALLQVEFDETPRIDINTLTSVMEIINFIFTMRRKKLSTSLGAMLGRRGMKCSAAEVIEDAGLDPSVRPERLYLEHFMALLESLGRRGWANV</sequence>
<keyword evidence="6 7" id="KW-0694">RNA-binding</keyword>
<reference evidence="9 10" key="1">
    <citation type="journal article" date="2017" name="ISME J.">
        <title>Potential for microbial H2 and metal transformations associated with novel bacteria and archaea in deep terrestrial subsurface sediments.</title>
        <authorList>
            <person name="Hernsdorf A.W."/>
            <person name="Amano Y."/>
            <person name="Miyakawa K."/>
            <person name="Ise K."/>
            <person name="Suzuki Y."/>
            <person name="Anantharaman K."/>
            <person name="Probst A."/>
            <person name="Burstein D."/>
            <person name="Thomas B.C."/>
            <person name="Banfield J.F."/>
        </authorList>
    </citation>
    <scope>NUCLEOTIDE SEQUENCE [LARGE SCALE GENOMIC DNA]</scope>
    <source>
        <strain evidence="9">HGW-Wallbacteria-1</strain>
    </source>
</reference>
<dbReference type="InterPro" id="IPR029063">
    <property type="entry name" value="SAM-dependent_MTases_sf"/>
</dbReference>
<dbReference type="GO" id="GO:0000179">
    <property type="term" value="F:rRNA (adenine-N6,N6-)-dimethyltransferase activity"/>
    <property type="evidence" value="ECO:0007669"/>
    <property type="project" value="UniProtKB-UniRule"/>
</dbReference>
<dbReference type="PANTHER" id="PTHR11727">
    <property type="entry name" value="DIMETHYLADENOSINE TRANSFERASE"/>
    <property type="match status" value="1"/>
</dbReference>
<dbReference type="NCBIfam" id="TIGR00755">
    <property type="entry name" value="ksgA"/>
    <property type="match status" value="1"/>
</dbReference>
<dbReference type="Gene3D" id="1.10.8.100">
    <property type="entry name" value="Ribosomal RNA adenine dimethylase-like, domain 2"/>
    <property type="match status" value="1"/>
</dbReference>
<dbReference type="Pfam" id="PF00398">
    <property type="entry name" value="RrnaAD"/>
    <property type="match status" value="1"/>
</dbReference>
<evidence type="ECO:0000256" key="4">
    <source>
        <dbReference type="ARBA" id="ARBA00022679"/>
    </source>
</evidence>
<dbReference type="SMART" id="SM00650">
    <property type="entry name" value="rADc"/>
    <property type="match status" value="1"/>
</dbReference>
<evidence type="ECO:0000256" key="5">
    <source>
        <dbReference type="ARBA" id="ARBA00022691"/>
    </source>
</evidence>
<feature type="binding site" evidence="7">
    <location>
        <position position="123"/>
    </location>
    <ligand>
        <name>S-adenosyl-L-methionine</name>
        <dbReference type="ChEBI" id="CHEBI:59789"/>
    </ligand>
</feature>